<protein>
    <submittedName>
        <fullName evidence="6">AraC family transcriptional regulator</fullName>
    </submittedName>
</protein>
<keyword evidence="2" id="KW-0238">DNA-binding</keyword>
<proteinExistence type="predicted"/>
<accession>A0ABP9U411</accession>
<dbReference type="PANTHER" id="PTHR46796:SF15">
    <property type="entry name" value="BLL1074 PROTEIN"/>
    <property type="match status" value="1"/>
</dbReference>
<dbReference type="InterPro" id="IPR050204">
    <property type="entry name" value="AraC_XylS_family_regulators"/>
</dbReference>
<keyword evidence="7" id="KW-1185">Reference proteome</keyword>
<feature type="domain" description="HTH araC/xylS-type" evidence="5">
    <location>
        <begin position="168"/>
        <end position="276"/>
    </location>
</feature>
<sequence>MSAPDDDRIRAPHPRLRPYLGDYVGYDISGVPAGTHLGLPSGALTFIVTIGEPLRQVDAGRFDVLLAGLHLRPTRIRHNGTMTGIQINVSPFAPRALFALTAAELTHRTVGLDAVSRPLAAELHDRVNAAATWADRFAAVDAVLLRVLSDDASPRPEVGRAWTQIVRSRGRLPIGALAEEVGWSRRHLSARFRAELGIGPKEAARVIRFDRARRMIAGNAGSTGRDESAGRADGAGNGASPTLAEVAAACGYADQSHLDRDFAAFAGTSPTAWLRSDPVAARGSSVEPTRSHSSKTPAGAVREAGAIHPR</sequence>
<keyword evidence="1" id="KW-0805">Transcription regulation</keyword>
<evidence type="ECO:0000256" key="1">
    <source>
        <dbReference type="ARBA" id="ARBA00023015"/>
    </source>
</evidence>
<gene>
    <name evidence="6" type="ORF">KACC15558_33710</name>
</gene>
<organism evidence="6 7">
    <name type="scientific">Brevibacterium ammoniilyticum</name>
    <dbReference type="NCBI Taxonomy" id="1046555"/>
    <lineage>
        <taxon>Bacteria</taxon>
        <taxon>Bacillati</taxon>
        <taxon>Actinomycetota</taxon>
        <taxon>Actinomycetes</taxon>
        <taxon>Micrococcales</taxon>
        <taxon>Brevibacteriaceae</taxon>
        <taxon>Brevibacterium</taxon>
    </lineage>
</organism>
<dbReference type="RefSeq" id="WP_236586907.1">
    <property type="nucleotide sequence ID" value="NZ_BAABBK010000022.1"/>
</dbReference>
<dbReference type="Gene3D" id="1.10.10.60">
    <property type="entry name" value="Homeodomain-like"/>
    <property type="match status" value="1"/>
</dbReference>
<dbReference type="SMART" id="SM00342">
    <property type="entry name" value="HTH_ARAC"/>
    <property type="match status" value="1"/>
</dbReference>
<evidence type="ECO:0000313" key="7">
    <source>
        <dbReference type="Proteomes" id="UP001498935"/>
    </source>
</evidence>
<dbReference type="Proteomes" id="UP001498935">
    <property type="component" value="Unassembled WGS sequence"/>
</dbReference>
<evidence type="ECO:0000313" key="6">
    <source>
        <dbReference type="EMBL" id="GAA5342330.1"/>
    </source>
</evidence>
<evidence type="ECO:0000256" key="2">
    <source>
        <dbReference type="ARBA" id="ARBA00023125"/>
    </source>
</evidence>
<feature type="region of interest" description="Disordered" evidence="4">
    <location>
        <begin position="274"/>
        <end position="310"/>
    </location>
</feature>
<name>A0ABP9U411_9MICO</name>
<feature type="region of interest" description="Disordered" evidence="4">
    <location>
        <begin position="218"/>
        <end position="238"/>
    </location>
</feature>
<reference evidence="6 7" key="1">
    <citation type="submission" date="2024-02" db="EMBL/GenBank/DDBJ databases">
        <title>Characterization of antibiotic resistant novel bacterial strains and their environmental applications.</title>
        <authorList>
            <person name="Manzoor S."/>
            <person name="Abbas S."/>
            <person name="Arshad M."/>
            <person name="Li W.J."/>
            <person name="Ahmed I."/>
        </authorList>
    </citation>
    <scope>NUCLEOTIDE SEQUENCE [LARGE SCALE GENOMIC DNA]</scope>
    <source>
        <strain evidence="6 7">KACC 15558</strain>
    </source>
</reference>
<dbReference type="InterPro" id="IPR018060">
    <property type="entry name" value="HTH_AraC"/>
</dbReference>
<comment type="caution">
    <text evidence="6">The sequence shown here is derived from an EMBL/GenBank/DDBJ whole genome shotgun (WGS) entry which is preliminary data.</text>
</comment>
<dbReference type="PANTHER" id="PTHR46796">
    <property type="entry name" value="HTH-TYPE TRANSCRIPTIONAL ACTIVATOR RHAS-RELATED"/>
    <property type="match status" value="1"/>
</dbReference>
<evidence type="ECO:0000256" key="3">
    <source>
        <dbReference type="ARBA" id="ARBA00023163"/>
    </source>
</evidence>
<dbReference type="EMBL" id="BAABNP010000022">
    <property type="protein sequence ID" value="GAA5342330.1"/>
    <property type="molecule type" value="Genomic_DNA"/>
</dbReference>
<keyword evidence="3" id="KW-0804">Transcription</keyword>
<evidence type="ECO:0000256" key="4">
    <source>
        <dbReference type="SAM" id="MobiDB-lite"/>
    </source>
</evidence>
<evidence type="ECO:0000259" key="5">
    <source>
        <dbReference type="PROSITE" id="PS01124"/>
    </source>
</evidence>
<dbReference type="PROSITE" id="PS01124">
    <property type="entry name" value="HTH_ARAC_FAMILY_2"/>
    <property type="match status" value="1"/>
</dbReference>